<dbReference type="Pfam" id="PF25967">
    <property type="entry name" value="RND-MFP_C"/>
    <property type="match status" value="1"/>
</dbReference>
<reference evidence="8 9" key="1">
    <citation type="submission" date="2020-07" db="EMBL/GenBank/DDBJ databases">
        <title>Endozoicomonas sp. nov., isolated from sediment.</title>
        <authorList>
            <person name="Gu T."/>
        </authorList>
    </citation>
    <scope>NUCLEOTIDE SEQUENCE [LARGE SCALE GENOMIC DNA]</scope>
    <source>
        <strain evidence="8 9">SM1973</strain>
    </source>
</reference>
<dbReference type="InterPro" id="IPR006143">
    <property type="entry name" value="RND_pump_MFP"/>
</dbReference>
<feature type="domain" description="Multidrug resistance protein MdtA-like C-terminal permuted SH3" evidence="7">
    <location>
        <begin position="305"/>
        <end position="366"/>
    </location>
</feature>
<protein>
    <submittedName>
        <fullName evidence="8">Efflux RND transporter periplasmic adaptor subunit</fullName>
    </submittedName>
</protein>
<keyword evidence="3" id="KW-0732">Signal</keyword>
<dbReference type="Pfam" id="PF25917">
    <property type="entry name" value="BSH_RND"/>
    <property type="match status" value="1"/>
</dbReference>
<comment type="subcellular location">
    <subcellularLocation>
        <location evidence="1">Cell inner membrane</location>
        <topology evidence="1">Lipid-anchor</topology>
    </subcellularLocation>
</comment>
<name>A0A853I9U6_9GAMM</name>
<dbReference type="PROSITE" id="PS51257">
    <property type="entry name" value="PROKAR_LIPOPROTEIN"/>
    <property type="match status" value="1"/>
</dbReference>
<feature type="signal peptide" evidence="3">
    <location>
        <begin position="1"/>
        <end position="19"/>
    </location>
</feature>
<feature type="domain" description="Multidrug resistance protein MdtA-like alpha-helical hairpin" evidence="4">
    <location>
        <begin position="108"/>
        <end position="176"/>
    </location>
</feature>
<sequence>MLTKKLSQGWLAISMHLLAAILLLTACSDESQPKATQAPPTVKTIVIEPQAIHPSVEVVGRTEPTEDVKIRSRVSGNLLARHFQEGQEVQKGDLLFEIDSGPYQSEVNRLKAEMASTIAAKEVAELNYQRGKQLVTKGTISKSQMDDLTSKKLQAEAAVTASEAALKTSELNLSYTKITAPVSGRIGQSEKSIGDLISPSQDTLANVVTLDPMYVHFQANEKDVLNFKQETKKLPQDNKEQLVSVQLKLANKTIYDQTGKIDFLDNRIDESTGTLKVRAVFPNPDKLLIPGQFVTIILKRTKARQAILVPQVAVQEDQAGKFVIVINDQQQAVTQRITIGAKLGDSWEAKEGLTAGQHIVIDGLQKIKIGQPVKATLAESTTTQSS</sequence>
<comment type="similarity">
    <text evidence="2">Belongs to the membrane fusion protein (MFP) (TC 8.A.1) family.</text>
</comment>
<dbReference type="Gene3D" id="2.40.30.170">
    <property type="match status" value="1"/>
</dbReference>
<feature type="domain" description="Multidrug resistance protein MdtA-like beta-barrel" evidence="6">
    <location>
        <begin position="212"/>
        <end position="300"/>
    </location>
</feature>
<dbReference type="InterPro" id="IPR058627">
    <property type="entry name" value="MdtA-like_C"/>
</dbReference>
<dbReference type="Pfam" id="PF25944">
    <property type="entry name" value="Beta-barrel_RND"/>
    <property type="match status" value="1"/>
</dbReference>
<proteinExistence type="inferred from homology"/>
<evidence type="ECO:0000313" key="9">
    <source>
        <dbReference type="Proteomes" id="UP000569732"/>
    </source>
</evidence>
<feature type="domain" description="Multidrug resistance protein MdtA-like barrel-sandwich hybrid" evidence="5">
    <location>
        <begin position="67"/>
        <end position="207"/>
    </location>
</feature>
<dbReference type="Gene3D" id="2.40.50.100">
    <property type="match status" value="1"/>
</dbReference>
<evidence type="ECO:0000256" key="1">
    <source>
        <dbReference type="ARBA" id="ARBA00004519"/>
    </source>
</evidence>
<dbReference type="Pfam" id="PF25876">
    <property type="entry name" value="HH_MFP_RND"/>
    <property type="match status" value="1"/>
</dbReference>
<evidence type="ECO:0000259" key="4">
    <source>
        <dbReference type="Pfam" id="PF25876"/>
    </source>
</evidence>
<dbReference type="Gene3D" id="2.40.420.20">
    <property type="match status" value="1"/>
</dbReference>
<evidence type="ECO:0000313" key="8">
    <source>
        <dbReference type="EMBL" id="NYZ68552.1"/>
    </source>
</evidence>
<evidence type="ECO:0000256" key="3">
    <source>
        <dbReference type="SAM" id="SignalP"/>
    </source>
</evidence>
<dbReference type="GO" id="GO:0046677">
    <property type="term" value="P:response to antibiotic"/>
    <property type="evidence" value="ECO:0007669"/>
    <property type="project" value="TreeGrafter"/>
</dbReference>
<dbReference type="PANTHER" id="PTHR30158">
    <property type="entry name" value="ACRA/E-RELATED COMPONENT OF DRUG EFFLUX TRANSPORTER"/>
    <property type="match status" value="1"/>
</dbReference>
<dbReference type="GO" id="GO:0005886">
    <property type="term" value="C:plasma membrane"/>
    <property type="evidence" value="ECO:0007669"/>
    <property type="project" value="UniProtKB-SubCell"/>
</dbReference>
<dbReference type="InterPro" id="IPR058624">
    <property type="entry name" value="MdtA-like_HH"/>
</dbReference>
<evidence type="ECO:0000259" key="6">
    <source>
        <dbReference type="Pfam" id="PF25944"/>
    </source>
</evidence>
<dbReference type="NCBIfam" id="TIGR01730">
    <property type="entry name" value="RND_mfp"/>
    <property type="match status" value="1"/>
</dbReference>
<dbReference type="EMBL" id="JACCKB010000044">
    <property type="protein sequence ID" value="NYZ68552.1"/>
    <property type="molecule type" value="Genomic_DNA"/>
</dbReference>
<dbReference type="SUPFAM" id="SSF111369">
    <property type="entry name" value="HlyD-like secretion proteins"/>
    <property type="match status" value="1"/>
</dbReference>
<evidence type="ECO:0000259" key="7">
    <source>
        <dbReference type="Pfam" id="PF25967"/>
    </source>
</evidence>
<accession>A0A853I9U6</accession>
<keyword evidence="9" id="KW-1185">Reference proteome</keyword>
<dbReference type="Proteomes" id="UP000569732">
    <property type="component" value="Unassembled WGS sequence"/>
</dbReference>
<feature type="chain" id="PRO_5032322671" evidence="3">
    <location>
        <begin position="20"/>
        <end position="386"/>
    </location>
</feature>
<dbReference type="InterPro" id="IPR058626">
    <property type="entry name" value="MdtA-like_b-barrel"/>
</dbReference>
<comment type="caution">
    <text evidence="8">The sequence shown here is derived from an EMBL/GenBank/DDBJ whole genome shotgun (WGS) entry which is preliminary data.</text>
</comment>
<dbReference type="GO" id="GO:0022857">
    <property type="term" value="F:transmembrane transporter activity"/>
    <property type="evidence" value="ECO:0007669"/>
    <property type="project" value="InterPro"/>
</dbReference>
<dbReference type="Gene3D" id="1.10.287.470">
    <property type="entry name" value="Helix hairpin bin"/>
    <property type="match status" value="1"/>
</dbReference>
<organism evidence="8 9">
    <name type="scientific">Spartinivicinus marinus</name>
    <dbReference type="NCBI Taxonomy" id="2994442"/>
    <lineage>
        <taxon>Bacteria</taxon>
        <taxon>Pseudomonadati</taxon>
        <taxon>Pseudomonadota</taxon>
        <taxon>Gammaproteobacteria</taxon>
        <taxon>Oceanospirillales</taxon>
        <taxon>Zooshikellaceae</taxon>
        <taxon>Spartinivicinus</taxon>
    </lineage>
</organism>
<evidence type="ECO:0000259" key="5">
    <source>
        <dbReference type="Pfam" id="PF25917"/>
    </source>
</evidence>
<dbReference type="RefSeq" id="WP_180570556.1">
    <property type="nucleotide sequence ID" value="NZ_JACCKB010000044.1"/>
</dbReference>
<gene>
    <name evidence="8" type="ORF">H0A36_21285</name>
</gene>
<dbReference type="AlphaFoldDB" id="A0A853I9U6"/>
<evidence type="ECO:0000256" key="2">
    <source>
        <dbReference type="ARBA" id="ARBA00009477"/>
    </source>
</evidence>
<dbReference type="FunFam" id="2.40.420.20:FF:000001">
    <property type="entry name" value="Efflux RND transporter periplasmic adaptor subunit"/>
    <property type="match status" value="1"/>
</dbReference>
<dbReference type="InterPro" id="IPR058625">
    <property type="entry name" value="MdtA-like_BSH"/>
</dbReference>